<dbReference type="EMBL" id="SWBP01000001">
    <property type="protein sequence ID" value="TKC00894.1"/>
    <property type="molecule type" value="Genomic_DNA"/>
</dbReference>
<dbReference type="Proteomes" id="UP000308181">
    <property type="component" value="Unassembled WGS sequence"/>
</dbReference>
<name>A0A4U1C887_9SPHI</name>
<dbReference type="AlphaFoldDB" id="A0A4U1C887"/>
<dbReference type="Gene3D" id="2.170.130.10">
    <property type="entry name" value="TonB-dependent receptor, plug domain"/>
    <property type="match status" value="1"/>
</dbReference>
<dbReference type="SUPFAM" id="SSF56935">
    <property type="entry name" value="Porins"/>
    <property type="match status" value="1"/>
</dbReference>
<sequence length="860" mass="97080">MFVKLLKLSTKNYHQERLLCNKRCNKNLFSLVIFFFLLLPFNHLFAQQAIVLKVNNQSLNKVITTLIDNYDIKLSFNDDKLSAYTVSINRSFSSAEEALNFLLKGLPFNLEKSNEVFIITSQKAATSNKKFLLTGHVLDGINQESLPFTSIVINGYPLTTDLKGNFSYSAFADSLFKLQVSYLGYYKLDTIVGASSNLTIPLFQNSIKIEEVVLTSRSTDKAANTNYSSGNVKLNRNVGEDLPGSSDNSVYNILRLQPGVLAAGEQANDLIIWGSYRGQTKVSFDGFTIFGLKNFNDNIGAINPLMAKDITVKKGGYGAEQGDRVGGVVDINGMEGSGNAPTLNVGVNNLTINASASTPLFKNTSLVLAARQTYYNLYNSYSASQPSNNRNGVRNLVDLTIKPDYVFKDINLKFSGRSLTGDHYYLSLFSGNDKLDAAYLTTEGRVRVNGSNNEENKQAGGAAFYNKIWKNGSISSVTLASSGLNNNDLSKLNLTQENDGKNIRTVADLTNNTIQEQSLKFTHKLSSTKKYNALTGFGYIQNRTTLLRDSLNIQTTNEENYSNRLFTFLESPYFFTPNFKVIPGIRADFDLGLQKLFIQPRLSASYKFDEQFKMTASWGLYRQFIAYTGETDDEGNYQYRWTVSNGTSIPVYKAQHWVLDAAYERNRFWINTDIYYKYTTGVTRFIQNAQGRRTILGDGRSFGLDILIKKEFKTNYVWMSYSLNNTQERFDKRIKNIVISEYERAPQDQRHELKFAGLINFSSFFLSANYVYGSGFRSTRPTDDPSQNQLAYNRFDTALTYKFNAKKYRLQTGLSILNLFNTQNLKAGNFERIPTEQLQTVNIYSQTVPFTPTIFLNFSL</sequence>
<protein>
    <recommendedName>
        <fullName evidence="1">TonB-dependent receptor plug domain-containing protein</fullName>
    </recommendedName>
</protein>
<comment type="caution">
    <text evidence="2">The sequence shown here is derived from an EMBL/GenBank/DDBJ whole genome shotgun (WGS) entry which is preliminary data.</text>
</comment>
<dbReference type="InterPro" id="IPR037066">
    <property type="entry name" value="Plug_dom_sf"/>
</dbReference>
<dbReference type="Pfam" id="PF07715">
    <property type="entry name" value="Plug"/>
    <property type="match status" value="1"/>
</dbReference>
<keyword evidence="3" id="KW-1185">Reference proteome</keyword>
<organism evidence="2 3">
    <name type="scientific">Pedobacter cryophilus</name>
    <dbReference type="NCBI Taxonomy" id="2571271"/>
    <lineage>
        <taxon>Bacteria</taxon>
        <taxon>Pseudomonadati</taxon>
        <taxon>Bacteroidota</taxon>
        <taxon>Sphingobacteriia</taxon>
        <taxon>Sphingobacteriales</taxon>
        <taxon>Sphingobacteriaceae</taxon>
        <taxon>Pedobacter</taxon>
    </lineage>
</organism>
<evidence type="ECO:0000313" key="3">
    <source>
        <dbReference type="Proteomes" id="UP000308181"/>
    </source>
</evidence>
<evidence type="ECO:0000313" key="2">
    <source>
        <dbReference type="EMBL" id="TKC00894.1"/>
    </source>
</evidence>
<proteinExistence type="predicted"/>
<dbReference type="InterPro" id="IPR012910">
    <property type="entry name" value="Plug_dom"/>
</dbReference>
<reference evidence="2 3" key="1">
    <citation type="submission" date="2019-04" db="EMBL/GenBank/DDBJ databases">
        <title>Pedobacter sp. AR-3-17 sp. nov., isolated from Arctic soil.</title>
        <authorList>
            <person name="Dahal R.H."/>
            <person name="Kim D.-U."/>
        </authorList>
    </citation>
    <scope>NUCLEOTIDE SEQUENCE [LARGE SCALE GENOMIC DNA]</scope>
    <source>
        <strain evidence="2 3">AR-3-17</strain>
    </source>
</reference>
<dbReference type="OrthoDB" id="983143at2"/>
<evidence type="ECO:0000259" key="1">
    <source>
        <dbReference type="Pfam" id="PF07715"/>
    </source>
</evidence>
<feature type="domain" description="TonB-dependent receptor plug" evidence="1">
    <location>
        <begin position="240"/>
        <end position="328"/>
    </location>
</feature>
<dbReference type="SUPFAM" id="SSF49464">
    <property type="entry name" value="Carboxypeptidase regulatory domain-like"/>
    <property type="match status" value="1"/>
</dbReference>
<dbReference type="InterPro" id="IPR008969">
    <property type="entry name" value="CarboxyPept-like_regulatory"/>
</dbReference>
<gene>
    <name evidence="2" type="ORF">FA046_04245</name>
</gene>
<accession>A0A4U1C887</accession>